<dbReference type="FunFam" id="3.40.1390.30:FF:000001">
    <property type="entry name" value="GTP cyclohydrolase 1 type 2"/>
    <property type="match status" value="1"/>
</dbReference>
<accession>A0AAP8PMK3</accession>
<evidence type="ECO:0000256" key="2">
    <source>
        <dbReference type="ARBA" id="ARBA00022112"/>
    </source>
</evidence>
<evidence type="ECO:0000256" key="3">
    <source>
        <dbReference type="ARBA" id="ARBA00022723"/>
    </source>
</evidence>
<dbReference type="Gene3D" id="3.30.70.120">
    <property type="match status" value="1"/>
</dbReference>
<dbReference type="NCBIfam" id="TIGR00486">
    <property type="entry name" value="YbgI_SA1388"/>
    <property type="match status" value="1"/>
</dbReference>
<dbReference type="RefSeq" id="WP_059107279.1">
    <property type="nucleotide sequence ID" value="NZ_AP024589.1"/>
</dbReference>
<organism evidence="6 7">
    <name type="scientific">Staphylococcus auricularis</name>
    <dbReference type="NCBI Taxonomy" id="29379"/>
    <lineage>
        <taxon>Bacteria</taxon>
        <taxon>Bacillati</taxon>
        <taxon>Bacillota</taxon>
        <taxon>Bacilli</taxon>
        <taxon>Bacillales</taxon>
        <taxon>Staphylococcaceae</taxon>
        <taxon>Staphylococcus</taxon>
    </lineage>
</organism>
<dbReference type="SUPFAM" id="SSF102705">
    <property type="entry name" value="NIF3 (NGG1p interacting factor 3)-like"/>
    <property type="match status" value="1"/>
</dbReference>
<gene>
    <name evidence="6" type="ORF">CD158_09410</name>
</gene>
<feature type="binding site" evidence="5">
    <location>
        <position position="64"/>
    </location>
    <ligand>
        <name>a divalent metal cation</name>
        <dbReference type="ChEBI" id="CHEBI:60240"/>
        <label>2</label>
    </ligand>
</feature>
<dbReference type="Proteomes" id="UP000242470">
    <property type="component" value="Unassembled WGS sequence"/>
</dbReference>
<evidence type="ECO:0000313" key="7">
    <source>
        <dbReference type="Proteomes" id="UP000242470"/>
    </source>
</evidence>
<dbReference type="InterPro" id="IPR017221">
    <property type="entry name" value="DUF34/NIF3_bac"/>
</dbReference>
<comment type="caution">
    <text evidence="6">The sequence shown here is derived from an EMBL/GenBank/DDBJ whole genome shotgun (WGS) entry which is preliminary data.</text>
</comment>
<dbReference type="GO" id="GO:0005737">
    <property type="term" value="C:cytoplasm"/>
    <property type="evidence" value="ECO:0007669"/>
    <property type="project" value="TreeGrafter"/>
</dbReference>
<dbReference type="GO" id="GO:0046872">
    <property type="term" value="F:metal ion binding"/>
    <property type="evidence" value="ECO:0007669"/>
    <property type="project" value="UniProtKB-UniRule"/>
</dbReference>
<evidence type="ECO:0000256" key="5">
    <source>
        <dbReference type="PIRSR" id="PIRSR602678-1"/>
    </source>
</evidence>
<dbReference type="PANTHER" id="PTHR13799">
    <property type="entry name" value="NGG1 INTERACTING FACTOR 3"/>
    <property type="match status" value="1"/>
</dbReference>
<evidence type="ECO:0000313" key="6">
    <source>
        <dbReference type="EMBL" id="PNZ66128.1"/>
    </source>
</evidence>
<name>A0AAP8PMK3_9STAP</name>
<reference evidence="6 7" key="1">
    <citation type="submission" date="2017-08" db="EMBL/GenBank/DDBJ databases">
        <title>Draft genome sequences of 64 type strains of genus Staph aureus.</title>
        <authorList>
            <person name="Cole K."/>
            <person name="Golubchik T."/>
            <person name="Russell J."/>
            <person name="Foster D."/>
            <person name="Llewelyn M."/>
            <person name="Wilson D."/>
            <person name="Crook D."/>
            <person name="Paul J."/>
        </authorList>
    </citation>
    <scope>NUCLEOTIDE SEQUENCE [LARGE SCALE GENOMIC DNA]</scope>
    <source>
        <strain evidence="6 7">NCTC 12101</strain>
    </source>
</reference>
<keyword evidence="3 4" id="KW-0479">Metal-binding</keyword>
<proteinExistence type="inferred from homology"/>
<dbReference type="InterPro" id="IPR002678">
    <property type="entry name" value="DUF34/NIF3"/>
</dbReference>
<dbReference type="EMBL" id="PPQW01000072">
    <property type="protein sequence ID" value="PNZ66128.1"/>
    <property type="molecule type" value="Genomic_DNA"/>
</dbReference>
<dbReference type="PANTHER" id="PTHR13799:SF14">
    <property type="entry name" value="GTP CYCLOHYDROLASE 1 TYPE 2 HOMOLOG"/>
    <property type="match status" value="1"/>
</dbReference>
<protein>
    <recommendedName>
        <fullName evidence="2 4">GTP cyclohydrolase 1 type 2 homolog</fullName>
    </recommendedName>
</protein>
<feature type="binding site" evidence="5">
    <location>
        <position position="327"/>
    </location>
    <ligand>
        <name>a divalent metal cation</name>
        <dbReference type="ChEBI" id="CHEBI:60240"/>
        <label>1</label>
    </ligand>
</feature>
<dbReference type="FunFam" id="3.30.70.120:FF:000006">
    <property type="entry name" value="GTP cyclohydrolase 1 type 2 homolog"/>
    <property type="match status" value="1"/>
</dbReference>
<dbReference type="Gene3D" id="3.40.1390.30">
    <property type="entry name" value="NIF3 (NGG1p interacting factor 3)-like"/>
    <property type="match status" value="1"/>
</dbReference>
<feature type="binding site" evidence="5">
    <location>
        <position position="330"/>
    </location>
    <ligand>
        <name>a divalent metal cation</name>
        <dbReference type="ChEBI" id="CHEBI:60240"/>
        <label>1</label>
    </ligand>
</feature>
<evidence type="ECO:0000256" key="4">
    <source>
        <dbReference type="PIRNR" id="PIRNR037489"/>
    </source>
</evidence>
<comment type="similarity">
    <text evidence="1 4">Belongs to the GTP cyclohydrolase I type 2/NIF3 family.</text>
</comment>
<feature type="binding site" evidence="5">
    <location>
        <position position="103"/>
    </location>
    <ligand>
        <name>a divalent metal cation</name>
        <dbReference type="ChEBI" id="CHEBI:60240"/>
        <label>1</label>
    </ligand>
</feature>
<dbReference type="AlphaFoldDB" id="A0AAP8PMK3"/>
<feature type="binding site" evidence="5">
    <location>
        <position position="65"/>
    </location>
    <ligand>
        <name>a divalent metal cation</name>
        <dbReference type="ChEBI" id="CHEBI:60240"/>
        <label>1</label>
    </ligand>
</feature>
<sequence>MKISELMTVIDQHVPLATAEEWDNVGLIIGDESAEVNGILTALDCTKAIVEEAISAGVNTIICHHPLIFKGIKNITQNDGYGAIIRKLIQNDINVIALHTNLDVYPHGVNAMLADRLGLQQQQILDPEDTNYYKVYVYIPKDDVETFKQQLDQAGLARTGNYHYCFFEAEGQGQFKPVDDANPTIGQLNEIEYVNEVKLEFMIDKGERTKVQQLILQHHPYEEPVFDFIPVVQTANLGLGMIGELEHALDIETFIDHVKTQLDMPSVRFIGDLSAKIKTVALIGGAGIGNEYMAAAQGADIFLTGDIKHHEALDAKTAGINLLDINHYSEHVMREGLVELLKQWLSETDISFDIHASEQNTDPFNYY</sequence>
<dbReference type="GeneID" id="64982143"/>
<evidence type="ECO:0000256" key="1">
    <source>
        <dbReference type="ARBA" id="ARBA00006964"/>
    </source>
</evidence>
<dbReference type="Pfam" id="PF01784">
    <property type="entry name" value="DUF34_NIF3"/>
    <property type="match status" value="1"/>
</dbReference>
<dbReference type="PIRSF" id="PIRSF037489">
    <property type="entry name" value="UCP037489_NIF3_YqfO"/>
    <property type="match status" value="1"/>
</dbReference>
<dbReference type="InterPro" id="IPR015867">
    <property type="entry name" value="N-reg_PII/ATP_PRibTrfase_C"/>
</dbReference>
<dbReference type="InterPro" id="IPR036069">
    <property type="entry name" value="DUF34/NIF3_sf"/>
</dbReference>